<dbReference type="EMBL" id="KV453853">
    <property type="protein sequence ID" value="ODV85159.1"/>
    <property type="molecule type" value="Genomic_DNA"/>
</dbReference>
<dbReference type="PROSITE" id="PS50217">
    <property type="entry name" value="BZIP"/>
    <property type="match status" value="1"/>
</dbReference>
<gene>
    <name evidence="9" type="ORF">CANARDRAFT_181145</name>
</gene>
<dbReference type="Proteomes" id="UP000094801">
    <property type="component" value="Unassembled WGS sequence"/>
</dbReference>
<sequence>DETPMALLEQLVYVDNFLQSSDPSNEQNFDEQLSAELAAFADDTFIFPDEEKPKMKRSASSMDLSNSLMLPGPSSNQNVISFNHVSPAAVTNGSNSRAIPSTIQELLQQGQASSITSPVNGLRDVHNQQIHLSGLQPQQQQQQQQQTSSLPRVTVPQGAQSTLSAAGLSQTQIEALATLIAYHKPDILNQDDSAKPSRTQASNSADSPIFTSIARPSQRTSNSGRSSMNALSSAVAQYGQNGEVVDKRRRNTAASARFRIKKKIKEQEMERTLKDLADLSKSLELKIQQLEMENRLLRNLVVEKGNQRDTEELERLRQRAKISVDQ</sequence>
<feature type="compositionally biased region" description="Polar residues" evidence="7">
    <location>
        <begin position="196"/>
        <end position="230"/>
    </location>
</feature>
<name>A0A1E4T085_9ASCO</name>
<evidence type="ECO:0000256" key="3">
    <source>
        <dbReference type="ARBA" id="ARBA00023125"/>
    </source>
</evidence>
<keyword evidence="10" id="KW-1185">Reference proteome</keyword>
<proteinExistence type="predicted"/>
<feature type="region of interest" description="Disordered" evidence="7">
    <location>
        <begin position="134"/>
        <end position="158"/>
    </location>
</feature>
<accession>A0A1E4T085</accession>
<feature type="region of interest" description="Disordered" evidence="7">
    <location>
        <begin position="190"/>
        <end position="230"/>
    </location>
</feature>
<keyword evidence="2" id="KW-0805">Transcription regulation</keyword>
<feature type="non-terminal residue" evidence="9">
    <location>
        <position position="326"/>
    </location>
</feature>
<dbReference type="GO" id="GO:0089713">
    <property type="term" value="C:Cbf1-Met4-Met28 complex"/>
    <property type="evidence" value="ECO:0007669"/>
    <property type="project" value="TreeGrafter"/>
</dbReference>
<feature type="domain" description="BZIP" evidence="8">
    <location>
        <begin position="247"/>
        <end position="304"/>
    </location>
</feature>
<dbReference type="PANTHER" id="PTHR13044">
    <property type="entry name" value="ACTIVATING TRANSCRIPTION FACTOR ATF 4/5"/>
    <property type="match status" value="1"/>
</dbReference>
<organism evidence="9 10">
    <name type="scientific">[Candida] arabinofermentans NRRL YB-2248</name>
    <dbReference type="NCBI Taxonomy" id="983967"/>
    <lineage>
        <taxon>Eukaryota</taxon>
        <taxon>Fungi</taxon>
        <taxon>Dikarya</taxon>
        <taxon>Ascomycota</taxon>
        <taxon>Saccharomycotina</taxon>
        <taxon>Pichiomycetes</taxon>
        <taxon>Pichiales</taxon>
        <taxon>Pichiaceae</taxon>
        <taxon>Ogataea</taxon>
        <taxon>Ogataea/Candida clade</taxon>
    </lineage>
</organism>
<keyword evidence="4" id="KW-0804">Transcription</keyword>
<dbReference type="InterPro" id="IPR004827">
    <property type="entry name" value="bZIP"/>
</dbReference>
<dbReference type="PROSITE" id="PS00036">
    <property type="entry name" value="BZIP_BASIC"/>
    <property type="match status" value="1"/>
</dbReference>
<keyword evidence="3" id="KW-0238">DNA-binding</keyword>
<dbReference type="GO" id="GO:0005634">
    <property type="term" value="C:nucleus"/>
    <property type="evidence" value="ECO:0007669"/>
    <property type="project" value="UniProtKB-SubCell"/>
</dbReference>
<evidence type="ECO:0000259" key="8">
    <source>
        <dbReference type="PROSITE" id="PS50217"/>
    </source>
</evidence>
<protein>
    <recommendedName>
        <fullName evidence="8">BZIP domain-containing protein</fullName>
    </recommendedName>
</protein>
<dbReference type="Gene3D" id="1.20.5.170">
    <property type="match status" value="1"/>
</dbReference>
<dbReference type="InterPro" id="IPR046347">
    <property type="entry name" value="bZIP_sf"/>
</dbReference>
<dbReference type="STRING" id="983967.A0A1E4T085"/>
<dbReference type="Pfam" id="PF07716">
    <property type="entry name" value="bZIP_2"/>
    <property type="match status" value="1"/>
</dbReference>
<evidence type="ECO:0000313" key="9">
    <source>
        <dbReference type="EMBL" id="ODV85159.1"/>
    </source>
</evidence>
<evidence type="ECO:0000256" key="2">
    <source>
        <dbReference type="ARBA" id="ARBA00023015"/>
    </source>
</evidence>
<dbReference type="SUPFAM" id="SSF57959">
    <property type="entry name" value="Leucine zipper domain"/>
    <property type="match status" value="1"/>
</dbReference>
<dbReference type="PANTHER" id="PTHR13044:SF14">
    <property type="entry name" value="CRYPTOCEPHAL, ISOFORM A"/>
    <property type="match status" value="1"/>
</dbReference>
<feature type="non-terminal residue" evidence="9">
    <location>
        <position position="1"/>
    </location>
</feature>
<dbReference type="GO" id="GO:0001228">
    <property type="term" value="F:DNA-binding transcription activator activity, RNA polymerase II-specific"/>
    <property type="evidence" value="ECO:0007669"/>
    <property type="project" value="TreeGrafter"/>
</dbReference>
<keyword evidence="6" id="KW-0175">Coiled coil</keyword>
<feature type="compositionally biased region" description="Low complexity" evidence="7">
    <location>
        <begin position="136"/>
        <end position="146"/>
    </location>
</feature>
<reference evidence="10" key="1">
    <citation type="submission" date="2016-04" db="EMBL/GenBank/DDBJ databases">
        <title>Comparative genomics of biotechnologically important yeasts.</title>
        <authorList>
            <consortium name="DOE Joint Genome Institute"/>
            <person name="Riley R."/>
            <person name="Haridas S."/>
            <person name="Wolfe K.H."/>
            <person name="Lopes M.R."/>
            <person name="Hittinger C.T."/>
            <person name="Goker M."/>
            <person name="Salamov A."/>
            <person name="Wisecaver J."/>
            <person name="Long T.M."/>
            <person name="Aerts A.L."/>
            <person name="Barry K."/>
            <person name="Choi C."/>
            <person name="Clum A."/>
            <person name="Coughlan A.Y."/>
            <person name="Deshpande S."/>
            <person name="Douglass A.P."/>
            <person name="Hanson S.J."/>
            <person name="Klenk H.-P."/>
            <person name="Labutti K."/>
            <person name="Lapidus A."/>
            <person name="Lindquist E."/>
            <person name="Lipzen A."/>
            <person name="Meier-Kolthoff J.P."/>
            <person name="Ohm R.A."/>
            <person name="Otillar R.P."/>
            <person name="Pangilinan J."/>
            <person name="Peng Y."/>
            <person name="Rokas A."/>
            <person name="Rosa C.A."/>
            <person name="Scheuner C."/>
            <person name="Sibirny A.A."/>
            <person name="Slot J.C."/>
            <person name="Stielow J.B."/>
            <person name="Sun H."/>
            <person name="Kurtzman C.P."/>
            <person name="Blackwell M."/>
            <person name="Grigoriev I.V."/>
            <person name="Jeffries T.W."/>
        </authorList>
    </citation>
    <scope>NUCLEOTIDE SEQUENCE [LARGE SCALE GENOMIC DNA]</scope>
    <source>
        <strain evidence="10">NRRL YB-2248</strain>
    </source>
</reference>
<evidence type="ECO:0000256" key="6">
    <source>
        <dbReference type="SAM" id="Coils"/>
    </source>
</evidence>
<dbReference type="CDD" id="cd14705">
    <property type="entry name" value="bZIP_Zip1"/>
    <property type="match status" value="1"/>
</dbReference>
<evidence type="ECO:0000256" key="4">
    <source>
        <dbReference type="ARBA" id="ARBA00023163"/>
    </source>
</evidence>
<dbReference type="AlphaFoldDB" id="A0A1E4T085"/>
<keyword evidence="5" id="KW-0539">Nucleus</keyword>
<dbReference type="GO" id="GO:0000977">
    <property type="term" value="F:RNA polymerase II transcription regulatory region sequence-specific DNA binding"/>
    <property type="evidence" value="ECO:0007669"/>
    <property type="project" value="TreeGrafter"/>
</dbReference>
<evidence type="ECO:0000256" key="7">
    <source>
        <dbReference type="SAM" id="MobiDB-lite"/>
    </source>
</evidence>
<evidence type="ECO:0000313" key="10">
    <source>
        <dbReference type="Proteomes" id="UP000094801"/>
    </source>
</evidence>
<feature type="compositionally biased region" description="Polar residues" evidence="7">
    <location>
        <begin position="147"/>
        <end position="158"/>
    </location>
</feature>
<feature type="coiled-coil region" evidence="6">
    <location>
        <begin position="262"/>
        <end position="307"/>
    </location>
</feature>
<comment type="subcellular location">
    <subcellularLocation>
        <location evidence="1">Nucleus</location>
    </subcellularLocation>
</comment>
<evidence type="ECO:0000256" key="5">
    <source>
        <dbReference type="ARBA" id="ARBA00023242"/>
    </source>
</evidence>
<evidence type="ECO:0000256" key="1">
    <source>
        <dbReference type="ARBA" id="ARBA00004123"/>
    </source>
</evidence>
<dbReference type="OrthoDB" id="1939598at2759"/>